<proteinExistence type="predicted"/>
<feature type="compositionally biased region" description="Polar residues" evidence="3">
    <location>
        <begin position="369"/>
        <end position="392"/>
    </location>
</feature>
<evidence type="ECO:0000313" key="5">
    <source>
        <dbReference type="EMBL" id="GMA21079.1"/>
    </source>
</evidence>
<keyword evidence="2 5" id="KW-0808">Transferase</keyword>
<dbReference type="SUPFAM" id="SSF53756">
    <property type="entry name" value="UDP-Glycosyltransferase/glycogen phosphorylase"/>
    <property type="match status" value="1"/>
</dbReference>
<evidence type="ECO:0000256" key="1">
    <source>
        <dbReference type="ARBA" id="ARBA00022676"/>
    </source>
</evidence>
<keyword evidence="6" id="KW-1185">Reference proteome</keyword>
<dbReference type="Proteomes" id="UP001157109">
    <property type="component" value="Unassembled WGS sequence"/>
</dbReference>
<evidence type="ECO:0000256" key="2">
    <source>
        <dbReference type="ARBA" id="ARBA00022679"/>
    </source>
</evidence>
<keyword evidence="1" id="KW-0328">Glycosyltransferase</keyword>
<dbReference type="Pfam" id="PF13692">
    <property type="entry name" value="Glyco_trans_1_4"/>
    <property type="match status" value="1"/>
</dbReference>
<dbReference type="Gene3D" id="3.40.50.2000">
    <property type="entry name" value="Glycogen Phosphorylase B"/>
    <property type="match status" value="2"/>
</dbReference>
<evidence type="ECO:0000256" key="3">
    <source>
        <dbReference type="SAM" id="MobiDB-lite"/>
    </source>
</evidence>
<name>A0ABQ6HU72_9MICO</name>
<dbReference type="PANTHER" id="PTHR12526">
    <property type="entry name" value="GLYCOSYLTRANSFERASE"/>
    <property type="match status" value="1"/>
</dbReference>
<dbReference type="RefSeq" id="WP_241441392.1">
    <property type="nucleotide sequence ID" value="NZ_BSUJ01000001.1"/>
</dbReference>
<organism evidence="5 6">
    <name type="scientific">Arsenicicoccus piscis</name>
    <dbReference type="NCBI Taxonomy" id="673954"/>
    <lineage>
        <taxon>Bacteria</taxon>
        <taxon>Bacillati</taxon>
        <taxon>Actinomycetota</taxon>
        <taxon>Actinomycetes</taxon>
        <taxon>Micrococcales</taxon>
        <taxon>Intrasporangiaceae</taxon>
        <taxon>Arsenicicoccus</taxon>
    </lineage>
</organism>
<dbReference type="PANTHER" id="PTHR12526:SF595">
    <property type="entry name" value="BLL5217 PROTEIN"/>
    <property type="match status" value="1"/>
</dbReference>
<dbReference type="Pfam" id="PF13439">
    <property type="entry name" value="Glyco_transf_4"/>
    <property type="match status" value="1"/>
</dbReference>
<reference evidence="6" key="1">
    <citation type="journal article" date="2019" name="Int. J. Syst. Evol. Microbiol.">
        <title>The Global Catalogue of Microorganisms (GCM) 10K type strain sequencing project: providing services to taxonomists for standard genome sequencing and annotation.</title>
        <authorList>
            <consortium name="The Broad Institute Genomics Platform"/>
            <consortium name="The Broad Institute Genome Sequencing Center for Infectious Disease"/>
            <person name="Wu L."/>
            <person name="Ma J."/>
        </authorList>
    </citation>
    <scope>NUCLEOTIDE SEQUENCE [LARGE SCALE GENOMIC DNA]</scope>
    <source>
        <strain evidence="6">NBRC 105830</strain>
    </source>
</reference>
<feature type="domain" description="Glycosyltransferase subfamily 4-like N-terminal" evidence="4">
    <location>
        <begin position="19"/>
        <end position="178"/>
    </location>
</feature>
<dbReference type="EMBL" id="BSUJ01000001">
    <property type="protein sequence ID" value="GMA21079.1"/>
    <property type="molecule type" value="Genomic_DNA"/>
</dbReference>
<protein>
    <submittedName>
        <fullName evidence="5">Glycosyl transferase family 1</fullName>
    </submittedName>
</protein>
<dbReference type="InterPro" id="IPR028098">
    <property type="entry name" value="Glyco_trans_4-like_N"/>
</dbReference>
<gene>
    <name evidence="5" type="ORF">GCM10025862_31000</name>
</gene>
<accession>A0ABQ6HU72</accession>
<evidence type="ECO:0000313" key="6">
    <source>
        <dbReference type="Proteomes" id="UP001157109"/>
    </source>
</evidence>
<sequence length="392" mass="41066">MRIALVAHGHHPIVEPYAGGLESFTGHLSQGLRSRGHHVVLYAAEGTSHALADELVTFERSPAHLGERLPLRVPGAPDLVDRSETLAYLGVVSDIADRGRGIDVVVNHTLQPTVLALSRGLGPGMVVGLHTPALHPVLAAAALADPRTVYTAVSAATAQAWATLPSPPRVIRNGVDPALFRAGPGGDRLVWVGRMTPEKGPELAIAAARRAGLPLDLIGPISAPGWFARVIAPRLGPDVRHLGPLDQQSAAKVVGASSVCLVTPRWEEPFGLVAAEALMCGTPVVTLDRGGVGEVVGLSGVRVPCSDAADHSGAEAEVAAALARAIPAAARMDRSGVRADALRRLSLDRMLDQHEELYAEVAGRRQRPSVWTTSPSRSKAASQPSIGHTPQR</sequence>
<evidence type="ECO:0000259" key="4">
    <source>
        <dbReference type="Pfam" id="PF13439"/>
    </source>
</evidence>
<comment type="caution">
    <text evidence="5">The sequence shown here is derived from an EMBL/GenBank/DDBJ whole genome shotgun (WGS) entry which is preliminary data.</text>
</comment>
<dbReference type="GO" id="GO:0016740">
    <property type="term" value="F:transferase activity"/>
    <property type="evidence" value="ECO:0007669"/>
    <property type="project" value="UniProtKB-KW"/>
</dbReference>
<feature type="region of interest" description="Disordered" evidence="3">
    <location>
        <begin position="362"/>
        <end position="392"/>
    </location>
</feature>